<proteinExistence type="predicted"/>
<dbReference type="Proteomes" id="UP001153076">
    <property type="component" value="Unassembled WGS sequence"/>
</dbReference>
<organism evidence="2 3">
    <name type="scientific">Carnegiea gigantea</name>
    <dbReference type="NCBI Taxonomy" id="171969"/>
    <lineage>
        <taxon>Eukaryota</taxon>
        <taxon>Viridiplantae</taxon>
        <taxon>Streptophyta</taxon>
        <taxon>Embryophyta</taxon>
        <taxon>Tracheophyta</taxon>
        <taxon>Spermatophyta</taxon>
        <taxon>Magnoliopsida</taxon>
        <taxon>eudicotyledons</taxon>
        <taxon>Gunneridae</taxon>
        <taxon>Pentapetalae</taxon>
        <taxon>Caryophyllales</taxon>
        <taxon>Cactineae</taxon>
        <taxon>Cactaceae</taxon>
        <taxon>Cactoideae</taxon>
        <taxon>Echinocereeae</taxon>
        <taxon>Carnegiea</taxon>
    </lineage>
</organism>
<evidence type="ECO:0000313" key="3">
    <source>
        <dbReference type="Proteomes" id="UP001153076"/>
    </source>
</evidence>
<dbReference type="EMBL" id="JAKOGI010000290">
    <property type="protein sequence ID" value="KAJ8437642.1"/>
    <property type="molecule type" value="Genomic_DNA"/>
</dbReference>
<dbReference type="InterPro" id="IPR056789">
    <property type="entry name" value="LRR_R13L1-DRL21"/>
</dbReference>
<sequence length="334" mass="38444">MHFPLDYGLVSDHDQNQFNIKPRLGNILNEKGEAHIDDLTPELTVHKLRNILDKKEYLLMLDDVWTKNPADCHKLVDVLTSSLNRQVFHLYDTDPMSRIKGFITRSRTRAYVQENEAHVSQSPFPLNTLVANWSQKPSTKQEAFGGLKNLRALRSLSGHLIVWITENYKHTEEQGTEGGYLRNLCHIKSISIEWPPYSCREARPTEDLLEDLQPHCNLRELEVRSYCGVRIPRWATENSRTIRLPNLAKIALGSCCRLQELPQLDKLHPYHTQSVELANLEYIENRTSGTRDYEPAHTTVTASNSTPAVEMLESSSLPFLKELKLSILPKLKRW</sequence>
<dbReference type="Pfam" id="PF25019">
    <property type="entry name" value="LRR_R13L1-DRL21"/>
    <property type="match status" value="1"/>
</dbReference>
<protein>
    <recommendedName>
        <fullName evidence="1">R13L1/DRL21-like LRR repeat region domain-containing protein</fullName>
    </recommendedName>
</protein>
<feature type="domain" description="R13L1/DRL21-like LRR repeat region" evidence="1">
    <location>
        <begin position="147"/>
        <end position="268"/>
    </location>
</feature>
<keyword evidence="3" id="KW-1185">Reference proteome</keyword>
<dbReference type="OrthoDB" id="1752188at2759"/>
<dbReference type="AlphaFoldDB" id="A0A9Q1K7A7"/>
<gene>
    <name evidence="2" type="ORF">Cgig2_018432</name>
</gene>
<evidence type="ECO:0000259" key="1">
    <source>
        <dbReference type="Pfam" id="PF25019"/>
    </source>
</evidence>
<comment type="caution">
    <text evidence="2">The sequence shown here is derived from an EMBL/GenBank/DDBJ whole genome shotgun (WGS) entry which is preliminary data.</text>
</comment>
<evidence type="ECO:0000313" key="2">
    <source>
        <dbReference type="EMBL" id="KAJ8437642.1"/>
    </source>
</evidence>
<dbReference type="Gene3D" id="3.80.10.10">
    <property type="entry name" value="Ribonuclease Inhibitor"/>
    <property type="match status" value="1"/>
</dbReference>
<dbReference type="InterPro" id="IPR032675">
    <property type="entry name" value="LRR_dom_sf"/>
</dbReference>
<accession>A0A9Q1K7A7</accession>
<name>A0A9Q1K7A7_9CARY</name>
<dbReference type="PANTHER" id="PTHR47186">
    <property type="entry name" value="LEUCINE-RICH REPEAT-CONTAINING PROTEIN 57"/>
    <property type="match status" value="1"/>
</dbReference>
<reference evidence="2" key="1">
    <citation type="submission" date="2022-04" db="EMBL/GenBank/DDBJ databases">
        <title>Carnegiea gigantea Genome sequencing and assembly v2.</title>
        <authorList>
            <person name="Copetti D."/>
            <person name="Sanderson M.J."/>
            <person name="Burquez A."/>
            <person name="Wojciechowski M.F."/>
        </authorList>
    </citation>
    <scope>NUCLEOTIDE SEQUENCE</scope>
    <source>
        <strain evidence="2">SGP5-SGP5p</strain>
        <tissue evidence="2">Aerial part</tissue>
    </source>
</reference>
<dbReference type="PANTHER" id="PTHR47186:SF3">
    <property type="entry name" value="OS09G0267800 PROTEIN"/>
    <property type="match status" value="1"/>
</dbReference>